<keyword evidence="4" id="KW-0410">Iron transport</keyword>
<dbReference type="GO" id="GO:0030288">
    <property type="term" value="C:outer membrane-bounded periplasmic space"/>
    <property type="evidence" value="ECO:0007669"/>
    <property type="project" value="TreeGrafter"/>
</dbReference>
<feature type="signal peptide" evidence="6">
    <location>
        <begin position="1"/>
        <end position="21"/>
    </location>
</feature>
<evidence type="ECO:0000256" key="5">
    <source>
        <dbReference type="ARBA" id="ARBA00022729"/>
    </source>
</evidence>
<accession>A0A3L7J703</accession>
<dbReference type="SUPFAM" id="SSF53807">
    <property type="entry name" value="Helical backbone' metal receptor"/>
    <property type="match status" value="1"/>
</dbReference>
<comment type="subcellular location">
    <subcellularLocation>
        <location evidence="1">Cell envelope</location>
    </subcellularLocation>
</comment>
<evidence type="ECO:0000256" key="1">
    <source>
        <dbReference type="ARBA" id="ARBA00004196"/>
    </source>
</evidence>
<feature type="domain" description="Fe/B12 periplasmic-binding" evidence="7">
    <location>
        <begin position="42"/>
        <end position="321"/>
    </location>
</feature>
<protein>
    <submittedName>
        <fullName evidence="8">ABC transporter substrate-binding protein</fullName>
    </submittedName>
</protein>
<keyword evidence="3" id="KW-0813">Transport</keyword>
<comment type="similarity">
    <text evidence="2">Belongs to the bacterial solute-binding protein 8 family.</text>
</comment>
<dbReference type="InterPro" id="IPR051313">
    <property type="entry name" value="Bact_iron-sidero_bind"/>
</dbReference>
<feature type="chain" id="PRO_5018110555" evidence="6">
    <location>
        <begin position="22"/>
        <end position="321"/>
    </location>
</feature>
<dbReference type="GO" id="GO:1901678">
    <property type="term" value="P:iron coordination entity transport"/>
    <property type="evidence" value="ECO:0007669"/>
    <property type="project" value="UniProtKB-ARBA"/>
</dbReference>
<comment type="caution">
    <text evidence="8">The sequence shown here is derived from an EMBL/GenBank/DDBJ whole genome shotgun (WGS) entry which is preliminary data.</text>
</comment>
<evidence type="ECO:0000256" key="3">
    <source>
        <dbReference type="ARBA" id="ARBA00022448"/>
    </source>
</evidence>
<name>A0A3L7J703_9HYPH</name>
<dbReference type="AlphaFoldDB" id="A0A3L7J703"/>
<keyword evidence="5 6" id="KW-0732">Signal</keyword>
<proteinExistence type="inferred from homology"/>
<dbReference type="Proteomes" id="UP000281094">
    <property type="component" value="Unassembled WGS sequence"/>
</dbReference>
<organism evidence="8 9">
    <name type="scientific">Notoacmeibacter ruber</name>
    <dbReference type="NCBI Taxonomy" id="2670375"/>
    <lineage>
        <taxon>Bacteria</taxon>
        <taxon>Pseudomonadati</taxon>
        <taxon>Pseudomonadota</taxon>
        <taxon>Alphaproteobacteria</taxon>
        <taxon>Hyphomicrobiales</taxon>
        <taxon>Notoacmeibacteraceae</taxon>
        <taxon>Notoacmeibacter</taxon>
    </lineage>
</organism>
<dbReference type="EMBL" id="RCWN01000002">
    <property type="protein sequence ID" value="RLQ85221.1"/>
    <property type="molecule type" value="Genomic_DNA"/>
</dbReference>
<reference evidence="8 9" key="1">
    <citation type="submission" date="2018-10" db="EMBL/GenBank/DDBJ databases">
        <title>Notoacmeibacter sp. M2BS9Y-3-1, whole genome shotgun sequence.</title>
        <authorList>
            <person name="Tuo L."/>
        </authorList>
    </citation>
    <scope>NUCLEOTIDE SEQUENCE [LARGE SCALE GENOMIC DNA]</scope>
    <source>
        <strain evidence="8 9">M2BS9Y-3-1</strain>
    </source>
</reference>
<dbReference type="InterPro" id="IPR002491">
    <property type="entry name" value="ABC_transptr_periplasmic_BD"/>
</dbReference>
<keyword evidence="9" id="KW-1185">Reference proteome</keyword>
<keyword evidence="4" id="KW-0408">Iron</keyword>
<evidence type="ECO:0000259" key="7">
    <source>
        <dbReference type="PROSITE" id="PS50983"/>
    </source>
</evidence>
<evidence type="ECO:0000313" key="9">
    <source>
        <dbReference type="Proteomes" id="UP000281094"/>
    </source>
</evidence>
<dbReference type="PROSITE" id="PS50983">
    <property type="entry name" value="FE_B12_PBP"/>
    <property type="match status" value="1"/>
</dbReference>
<evidence type="ECO:0000256" key="6">
    <source>
        <dbReference type="SAM" id="SignalP"/>
    </source>
</evidence>
<sequence length="321" mass="34396">MLRGILFVLTTIFVTSSASLAAERTVTDDAGRQITIPDEPERIVVLHEALLGVPLADLGLVPVGSYGRGDDGQSLMAVDFYRDVLGVRAPSTTPRGIGPIGEIDLERLGALEPDLIIGTDRDGSKIERLSTIAPVYIQNASAGRVSGFQTQAELAELLGRQAIFEQRRDAYLERARELRATEGSTSGRRDYLGLFLTDQLNAIGDVTGVAQAMSDLGYSRLALAPTDGGSGMGSSLFVPLSTEIVGRLDPDILLAMNTYAGGRDEDAVRSSLDRIVPGWSRFLKPAIDGRILYLDSAKVVTPSIASAENTLDAYEDWLAGR</sequence>
<evidence type="ECO:0000313" key="8">
    <source>
        <dbReference type="EMBL" id="RLQ85221.1"/>
    </source>
</evidence>
<evidence type="ECO:0000256" key="4">
    <source>
        <dbReference type="ARBA" id="ARBA00022496"/>
    </source>
</evidence>
<evidence type="ECO:0000256" key="2">
    <source>
        <dbReference type="ARBA" id="ARBA00008814"/>
    </source>
</evidence>
<dbReference type="PANTHER" id="PTHR30532:SF1">
    <property type="entry name" value="IRON(3+)-HYDROXAMATE-BINDING PROTEIN FHUD"/>
    <property type="match status" value="1"/>
</dbReference>
<dbReference type="Gene3D" id="3.40.50.1980">
    <property type="entry name" value="Nitrogenase molybdenum iron protein domain"/>
    <property type="match status" value="2"/>
</dbReference>
<dbReference type="Pfam" id="PF01497">
    <property type="entry name" value="Peripla_BP_2"/>
    <property type="match status" value="1"/>
</dbReference>
<dbReference type="PANTHER" id="PTHR30532">
    <property type="entry name" value="IRON III DICITRATE-BINDING PERIPLASMIC PROTEIN"/>
    <property type="match status" value="1"/>
</dbReference>
<keyword evidence="4" id="KW-0406">Ion transport</keyword>
<gene>
    <name evidence="8" type="ORF">D8780_14755</name>
</gene>